<dbReference type="RefSeq" id="WP_379981920.1">
    <property type="nucleotide sequence ID" value="NZ_JBHSFV010000014.1"/>
</dbReference>
<reference evidence="3" key="1">
    <citation type="journal article" date="2019" name="Int. J. Syst. Evol. Microbiol.">
        <title>The Global Catalogue of Microorganisms (GCM) 10K type strain sequencing project: providing services to taxonomists for standard genome sequencing and annotation.</title>
        <authorList>
            <consortium name="The Broad Institute Genomics Platform"/>
            <consortium name="The Broad Institute Genome Sequencing Center for Infectious Disease"/>
            <person name="Wu L."/>
            <person name="Ma J."/>
        </authorList>
    </citation>
    <scope>NUCLEOTIDE SEQUENCE [LARGE SCALE GENOMIC DNA]</scope>
    <source>
        <strain evidence="3">YJ-61-S</strain>
    </source>
</reference>
<organism evidence="2 3">
    <name type="scientific">Dokdonia ponticola</name>
    <dbReference type="NCBI Taxonomy" id="2041041"/>
    <lineage>
        <taxon>Bacteria</taxon>
        <taxon>Pseudomonadati</taxon>
        <taxon>Bacteroidota</taxon>
        <taxon>Flavobacteriia</taxon>
        <taxon>Flavobacteriales</taxon>
        <taxon>Flavobacteriaceae</taxon>
        <taxon>Dokdonia</taxon>
    </lineage>
</organism>
<dbReference type="InterPro" id="IPR025359">
    <property type="entry name" value="SduA_C"/>
</dbReference>
<keyword evidence="3" id="KW-1185">Reference proteome</keyword>
<feature type="domain" description="Shedu protein SduA C-terminal" evidence="1">
    <location>
        <begin position="123"/>
        <end position="256"/>
    </location>
</feature>
<name>A0ABV9I0W8_9FLAO</name>
<evidence type="ECO:0000313" key="2">
    <source>
        <dbReference type="EMBL" id="MFC4636077.1"/>
    </source>
</evidence>
<protein>
    <submittedName>
        <fullName evidence="2">Shedu anti-phage system protein SduA domain-containing protein</fullName>
    </submittedName>
</protein>
<sequence length="270" mass="31986">MLIKGQRDYTILTEQEQEHVREAEIYISNFKQRGIPMNALSEYHKILPNAFYHFNTIFPNNYLNTSVLKDIEKLDLLESDYRKLLDSDIGERELLNFINKGTNYNIIASLFHSGYDFGHHEAFLFKEFELTSTFKADYLLIGKASDGYSFIFVELESPYGQITLKDGEFGLSFRKGIKQVEDWDSWIEGNFSSLKLIFNKYKSPNKNLPNEFLTLDKSRIHYTVISGRRSDFNDKTYELKRKYLRRNNIKILHYDNIFGYLDHLKRARNY</sequence>
<proteinExistence type="predicted"/>
<dbReference type="EMBL" id="JBHSFV010000014">
    <property type="protein sequence ID" value="MFC4636077.1"/>
    <property type="molecule type" value="Genomic_DNA"/>
</dbReference>
<dbReference type="Proteomes" id="UP001596043">
    <property type="component" value="Unassembled WGS sequence"/>
</dbReference>
<evidence type="ECO:0000313" key="3">
    <source>
        <dbReference type="Proteomes" id="UP001596043"/>
    </source>
</evidence>
<evidence type="ECO:0000259" key="1">
    <source>
        <dbReference type="Pfam" id="PF14082"/>
    </source>
</evidence>
<gene>
    <name evidence="2" type="ORF">ACFO3O_19360</name>
</gene>
<accession>A0ABV9I0W8</accession>
<comment type="caution">
    <text evidence="2">The sequence shown here is derived from an EMBL/GenBank/DDBJ whole genome shotgun (WGS) entry which is preliminary data.</text>
</comment>
<dbReference type="Pfam" id="PF14082">
    <property type="entry name" value="SduA_C"/>
    <property type="match status" value="1"/>
</dbReference>